<gene>
    <name evidence="2" type="ORF">A245_11232</name>
</gene>
<feature type="domain" description="GFO/IDH/MocA-like oxidoreductase" evidence="1">
    <location>
        <begin position="1"/>
        <end position="60"/>
    </location>
</feature>
<dbReference type="Pfam" id="PF22725">
    <property type="entry name" value="GFO_IDH_MocA_C3"/>
    <property type="match status" value="1"/>
</dbReference>
<dbReference type="SUPFAM" id="SSF55347">
    <property type="entry name" value="Glyceraldehyde-3-phosphate dehydrogenase-like, C-terminal domain"/>
    <property type="match status" value="1"/>
</dbReference>
<evidence type="ECO:0000259" key="1">
    <source>
        <dbReference type="Pfam" id="PF22725"/>
    </source>
</evidence>
<proteinExistence type="predicted"/>
<sequence length="73" mass="7934">FGPVERVYGELRFAADEEELDHTFFVALTHANGVVSHLSGSCLQNTPKPRFRVSGSKGCYSVDGLDGQEDAAF</sequence>
<name>A0A656K0Q2_PSESF</name>
<reference evidence="2 3" key="1">
    <citation type="journal article" date="2013" name="PLoS Pathog.">
        <title>Genomic analysis of the Kiwifruit pathogen Pseudomonas syringae pv. actinidiae provides insight into the origins of an emergent plant disease.</title>
        <authorList>
            <person name="McCann H.C."/>
            <person name="Rikkerink E.H."/>
            <person name="Bertels F."/>
            <person name="Fiers M."/>
            <person name="Lu A."/>
            <person name="Rees-George J."/>
            <person name="Andersen M.T."/>
            <person name="Gleave A.P."/>
            <person name="Haubold B."/>
            <person name="Wohlers M.W."/>
            <person name="Guttman D.S."/>
            <person name="Wang P.W."/>
            <person name="Straub C."/>
            <person name="Vanneste J.L."/>
            <person name="Rainey P.B."/>
            <person name="Templeton M.D."/>
        </authorList>
    </citation>
    <scope>NUCLEOTIDE SEQUENCE [LARGE SCALE GENOMIC DNA]</scope>
    <source>
        <strain evidence="2 3">ICMP 19096</strain>
    </source>
</reference>
<evidence type="ECO:0000313" key="2">
    <source>
        <dbReference type="EMBL" id="EPN63786.1"/>
    </source>
</evidence>
<dbReference type="AlphaFoldDB" id="A0A656K0Q2"/>
<evidence type="ECO:0000313" key="3">
    <source>
        <dbReference type="Proteomes" id="UP000018849"/>
    </source>
</evidence>
<feature type="non-terminal residue" evidence="2">
    <location>
        <position position="73"/>
    </location>
</feature>
<dbReference type="Proteomes" id="UP000018849">
    <property type="component" value="Unassembled WGS sequence"/>
</dbReference>
<accession>A0A656K0Q2</accession>
<dbReference type="Gene3D" id="3.30.360.10">
    <property type="entry name" value="Dihydrodipicolinate Reductase, domain 2"/>
    <property type="match status" value="1"/>
</dbReference>
<dbReference type="InterPro" id="IPR055170">
    <property type="entry name" value="GFO_IDH_MocA-like_dom"/>
</dbReference>
<protein>
    <submittedName>
        <fullName evidence="2">Oxidoreductase, Gfo/Idh/MocA family protein</fullName>
    </submittedName>
</protein>
<feature type="non-terminal residue" evidence="2">
    <location>
        <position position="1"/>
    </location>
</feature>
<comment type="caution">
    <text evidence="2">The sequence shown here is derived from an EMBL/GenBank/DDBJ whole genome shotgun (WGS) entry which is preliminary data.</text>
</comment>
<dbReference type="EMBL" id="AOKF01000944">
    <property type="protein sequence ID" value="EPN63786.1"/>
    <property type="molecule type" value="Genomic_DNA"/>
</dbReference>
<organism evidence="2 3">
    <name type="scientific">Pseudomonas syringae pv. actinidiae ICMP 19096</name>
    <dbReference type="NCBI Taxonomy" id="1194405"/>
    <lineage>
        <taxon>Bacteria</taxon>
        <taxon>Pseudomonadati</taxon>
        <taxon>Pseudomonadota</taxon>
        <taxon>Gammaproteobacteria</taxon>
        <taxon>Pseudomonadales</taxon>
        <taxon>Pseudomonadaceae</taxon>
        <taxon>Pseudomonas</taxon>
        <taxon>Pseudomonas syringae</taxon>
    </lineage>
</organism>